<dbReference type="PANTHER" id="PTHR32089">
    <property type="entry name" value="METHYL-ACCEPTING CHEMOTAXIS PROTEIN MCPB"/>
    <property type="match status" value="1"/>
</dbReference>
<keyword evidence="7 12" id="KW-0472">Membrane</keyword>
<dbReference type="Pfam" id="PF00015">
    <property type="entry name" value="MCPsignal"/>
    <property type="match status" value="1"/>
</dbReference>
<keyword evidence="3" id="KW-0488">Methylation</keyword>
<evidence type="ECO:0000259" key="14">
    <source>
        <dbReference type="PROSITE" id="PS50885"/>
    </source>
</evidence>
<evidence type="ECO:0000256" key="7">
    <source>
        <dbReference type="ARBA" id="ARBA00023136"/>
    </source>
</evidence>
<evidence type="ECO:0000313" key="16">
    <source>
        <dbReference type="Proteomes" id="UP001597231"/>
    </source>
</evidence>
<keyword evidence="6 12" id="KW-1133">Transmembrane helix</keyword>
<dbReference type="Pfam" id="PF00672">
    <property type="entry name" value="HAMP"/>
    <property type="match status" value="1"/>
</dbReference>
<dbReference type="Proteomes" id="UP001597231">
    <property type="component" value="Unassembled WGS sequence"/>
</dbReference>
<dbReference type="PROSITE" id="PS50111">
    <property type="entry name" value="CHEMOTAXIS_TRANSDUC_2"/>
    <property type="match status" value="1"/>
</dbReference>
<evidence type="ECO:0000256" key="10">
    <source>
        <dbReference type="PROSITE-ProRule" id="PRU00284"/>
    </source>
</evidence>
<comment type="subcellular location">
    <subcellularLocation>
        <location evidence="1">Cell membrane</location>
        <topology evidence="1">Multi-pass membrane protein</topology>
    </subcellularLocation>
</comment>
<dbReference type="InterPro" id="IPR004089">
    <property type="entry name" value="MCPsignal_dom"/>
</dbReference>
<evidence type="ECO:0000256" key="9">
    <source>
        <dbReference type="ARBA" id="ARBA00029447"/>
    </source>
</evidence>
<dbReference type="PANTHER" id="PTHR32089:SF114">
    <property type="entry name" value="METHYL-ACCEPTING CHEMOTAXIS PROTEIN MCPB"/>
    <property type="match status" value="1"/>
</dbReference>
<reference evidence="16" key="1">
    <citation type="journal article" date="2019" name="Int. J. Syst. Evol. Microbiol.">
        <title>The Global Catalogue of Microorganisms (GCM) 10K type strain sequencing project: providing services to taxonomists for standard genome sequencing and annotation.</title>
        <authorList>
            <consortium name="The Broad Institute Genomics Platform"/>
            <consortium name="The Broad Institute Genome Sequencing Center for Infectious Disease"/>
            <person name="Wu L."/>
            <person name="Ma J."/>
        </authorList>
    </citation>
    <scope>NUCLEOTIDE SEQUENCE [LARGE SCALE GENOMIC DNA]</scope>
    <source>
        <strain evidence="16">CCUG 53915</strain>
    </source>
</reference>
<comment type="similarity">
    <text evidence="9">Belongs to the methyl-accepting chemotaxis (MCP) protein family.</text>
</comment>
<proteinExistence type="inferred from homology"/>
<dbReference type="InterPro" id="IPR003660">
    <property type="entry name" value="HAMP_dom"/>
</dbReference>
<dbReference type="RefSeq" id="WP_381479632.1">
    <property type="nucleotide sequence ID" value="NZ_JBHTLT010000013.1"/>
</dbReference>
<keyword evidence="8 10" id="KW-0807">Transducer</keyword>
<dbReference type="EMBL" id="JBHTLT010000013">
    <property type="protein sequence ID" value="MFD1203856.1"/>
    <property type="molecule type" value="Genomic_DNA"/>
</dbReference>
<organism evidence="15 16">
    <name type="scientific">Sporosarcina contaminans</name>
    <dbReference type="NCBI Taxonomy" id="633403"/>
    <lineage>
        <taxon>Bacteria</taxon>
        <taxon>Bacillati</taxon>
        <taxon>Bacillota</taxon>
        <taxon>Bacilli</taxon>
        <taxon>Bacillales</taxon>
        <taxon>Caryophanaceae</taxon>
        <taxon>Sporosarcina</taxon>
    </lineage>
</organism>
<feature type="transmembrane region" description="Helical" evidence="12">
    <location>
        <begin position="287"/>
        <end position="308"/>
    </location>
</feature>
<feature type="coiled-coil region" evidence="11">
    <location>
        <begin position="78"/>
        <end position="105"/>
    </location>
</feature>
<evidence type="ECO:0000256" key="5">
    <source>
        <dbReference type="ARBA" id="ARBA00022692"/>
    </source>
</evidence>
<keyword evidence="2" id="KW-1003">Cell membrane</keyword>
<feature type="transmembrane region" description="Helical" evidence="12">
    <location>
        <begin position="6"/>
        <end position="27"/>
    </location>
</feature>
<dbReference type="Gene3D" id="3.30.450.20">
    <property type="entry name" value="PAS domain"/>
    <property type="match status" value="2"/>
</dbReference>
<evidence type="ECO:0000256" key="11">
    <source>
        <dbReference type="SAM" id="Coils"/>
    </source>
</evidence>
<feature type="domain" description="Methyl-accepting transducer" evidence="13">
    <location>
        <begin position="380"/>
        <end position="630"/>
    </location>
</feature>
<feature type="domain" description="HAMP" evidence="14">
    <location>
        <begin position="309"/>
        <end position="361"/>
    </location>
</feature>
<keyword evidence="5 12" id="KW-0812">Transmembrane</keyword>
<gene>
    <name evidence="15" type="ORF">ACFQ38_01760</name>
</gene>
<dbReference type="CDD" id="cd12913">
    <property type="entry name" value="PDC1_MCP_like"/>
    <property type="match status" value="1"/>
</dbReference>
<dbReference type="CDD" id="cd12912">
    <property type="entry name" value="PDC2_MCP_like"/>
    <property type="match status" value="1"/>
</dbReference>
<dbReference type="SMART" id="SM00283">
    <property type="entry name" value="MA"/>
    <property type="match status" value="1"/>
</dbReference>
<dbReference type="SUPFAM" id="SSF103190">
    <property type="entry name" value="Sensory domain-like"/>
    <property type="match status" value="1"/>
</dbReference>
<keyword evidence="4" id="KW-0145">Chemotaxis</keyword>
<keyword evidence="16" id="KW-1185">Reference proteome</keyword>
<dbReference type="CDD" id="cd06225">
    <property type="entry name" value="HAMP"/>
    <property type="match status" value="1"/>
</dbReference>
<evidence type="ECO:0000256" key="6">
    <source>
        <dbReference type="ARBA" id="ARBA00022989"/>
    </source>
</evidence>
<evidence type="ECO:0000259" key="13">
    <source>
        <dbReference type="PROSITE" id="PS50111"/>
    </source>
</evidence>
<evidence type="ECO:0000256" key="1">
    <source>
        <dbReference type="ARBA" id="ARBA00004651"/>
    </source>
</evidence>
<name>A0ABW3TSX6_9BACL</name>
<evidence type="ECO:0000256" key="12">
    <source>
        <dbReference type="SAM" id="Phobius"/>
    </source>
</evidence>
<keyword evidence="11" id="KW-0175">Coiled coil</keyword>
<evidence type="ECO:0000256" key="3">
    <source>
        <dbReference type="ARBA" id="ARBA00022481"/>
    </source>
</evidence>
<dbReference type="InterPro" id="IPR029151">
    <property type="entry name" value="Sensor-like_sf"/>
</dbReference>
<sequence>MKSIKAKIIVSVSLLFLISLGVIYVIVTNQVLKHSENVILDQSQVAVDEMGRSIENFMLQYEKALQLITKNPAVLEFIETQNGNVEEEELLNRNIEQAFENYMEQLPEADLMYFGFQNKNIKFVPHVEIPNFDPTSRVWYIGASEQPDKVVWSDPYVDAATGGYVITASKAVAHNRSVVGVVGVDISLGNITKSVSESDFGFEGYPFLFDSNGGAIVHPLIVQEEEMKDFSYMTTLFSTENQKGVGRYIENKEKMISVHSEIPHLGWTVGAAFKQNAIAKSTSQMKLIIIAIFIITEIVAVAVLWVIISKIISPLSVIRRTINRVAEGDLHASVEGATKDELGKLAENFNMMIAKVREIVSVVNRSVSEVRLSAEGLSASAEETTAVSEQMAGAIDDIASGATKSAHDTEFAVETVNQLNDQINGIQEKARLMTSIAFEANEANNEGSKRVDELQVSFNNWKTNLQSMAEVIEQLESKVGAIGVVMETITTISAQTNLLALNASIEAARAGEHGKGFAVVAEEVRKLAEQSTLATEEVKMTVQELQQGSRQVTQQMKETGETFHAQEQVVLDTQRTFGDMSNLMERLEQSISSVFDEINRVVERKEKVLETIETMSSTAEETAAASEEISASTDEQLRAIREVSEAADTLTSLSDELQKAISQFKI</sequence>
<comment type="caution">
    <text evidence="15">The sequence shown here is derived from an EMBL/GenBank/DDBJ whole genome shotgun (WGS) entry which is preliminary data.</text>
</comment>
<dbReference type="SUPFAM" id="SSF58104">
    <property type="entry name" value="Methyl-accepting chemotaxis protein (MCP) signaling domain"/>
    <property type="match status" value="1"/>
</dbReference>
<accession>A0ABW3TSX6</accession>
<dbReference type="Pfam" id="PF02743">
    <property type="entry name" value="dCache_1"/>
    <property type="match status" value="1"/>
</dbReference>
<dbReference type="PROSITE" id="PS50885">
    <property type="entry name" value="HAMP"/>
    <property type="match status" value="1"/>
</dbReference>
<dbReference type="Gene3D" id="1.10.287.950">
    <property type="entry name" value="Methyl-accepting chemotaxis protein"/>
    <property type="match status" value="1"/>
</dbReference>
<evidence type="ECO:0000256" key="8">
    <source>
        <dbReference type="ARBA" id="ARBA00023224"/>
    </source>
</evidence>
<evidence type="ECO:0000256" key="4">
    <source>
        <dbReference type="ARBA" id="ARBA00022500"/>
    </source>
</evidence>
<protein>
    <submittedName>
        <fullName evidence="15">Methyl-accepting chemotaxis protein</fullName>
    </submittedName>
</protein>
<evidence type="ECO:0000313" key="15">
    <source>
        <dbReference type="EMBL" id="MFD1203856.1"/>
    </source>
</evidence>
<evidence type="ECO:0000256" key="2">
    <source>
        <dbReference type="ARBA" id="ARBA00022475"/>
    </source>
</evidence>
<dbReference type="SMART" id="SM00304">
    <property type="entry name" value="HAMP"/>
    <property type="match status" value="2"/>
</dbReference>
<dbReference type="InterPro" id="IPR033479">
    <property type="entry name" value="dCache_1"/>
</dbReference>